<keyword evidence="2" id="KW-1185">Reference proteome</keyword>
<dbReference type="AlphaFoldDB" id="A0A433Q5Y5"/>
<organism evidence="1 2">
    <name type="scientific">Jimgerdemannia flammicorona</name>
    <dbReference type="NCBI Taxonomy" id="994334"/>
    <lineage>
        <taxon>Eukaryota</taxon>
        <taxon>Fungi</taxon>
        <taxon>Fungi incertae sedis</taxon>
        <taxon>Mucoromycota</taxon>
        <taxon>Mucoromycotina</taxon>
        <taxon>Endogonomycetes</taxon>
        <taxon>Endogonales</taxon>
        <taxon>Endogonaceae</taxon>
        <taxon>Jimgerdemannia</taxon>
    </lineage>
</organism>
<dbReference type="EMBL" id="RBNJ01013686">
    <property type="protein sequence ID" value="RUS25188.1"/>
    <property type="molecule type" value="Genomic_DNA"/>
</dbReference>
<dbReference type="Proteomes" id="UP000274822">
    <property type="component" value="Unassembled WGS sequence"/>
</dbReference>
<reference evidence="1 2" key="1">
    <citation type="journal article" date="2018" name="New Phytol.">
        <title>Phylogenomics of Endogonaceae and evolution of mycorrhizas within Mucoromycota.</title>
        <authorList>
            <person name="Chang Y."/>
            <person name="Desiro A."/>
            <person name="Na H."/>
            <person name="Sandor L."/>
            <person name="Lipzen A."/>
            <person name="Clum A."/>
            <person name="Barry K."/>
            <person name="Grigoriev I.V."/>
            <person name="Martin F.M."/>
            <person name="Stajich J.E."/>
            <person name="Smith M.E."/>
            <person name="Bonito G."/>
            <person name="Spatafora J.W."/>
        </authorList>
    </citation>
    <scope>NUCLEOTIDE SEQUENCE [LARGE SCALE GENOMIC DNA]</scope>
    <source>
        <strain evidence="1 2">AD002</strain>
    </source>
</reference>
<evidence type="ECO:0000313" key="2">
    <source>
        <dbReference type="Proteomes" id="UP000274822"/>
    </source>
</evidence>
<protein>
    <submittedName>
        <fullName evidence="1">Uncharacterized protein</fullName>
    </submittedName>
</protein>
<accession>A0A433Q5Y5</accession>
<gene>
    <name evidence="1" type="ORF">BC938DRAFT_472508</name>
</gene>
<sequence length="80" mass="8841">MRSSNCMPLRATNEAVLSTISEPIATGRHQKAGSRAKAFGFNKKAKGTKSLVHTTYKYFGKYSKMALNIKGYFEHQAVGK</sequence>
<name>A0A433Q5Y5_9FUNG</name>
<proteinExistence type="predicted"/>
<evidence type="ECO:0000313" key="1">
    <source>
        <dbReference type="EMBL" id="RUS25188.1"/>
    </source>
</evidence>
<comment type="caution">
    <text evidence="1">The sequence shown here is derived from an EMBL/GenBank/DDBJ whole genome shotgun (WGS) entry which is preliminary data.</text>
</comment>